<feature type="domain" description="Mon2/Sec7/BIG1-like HUS" evidence="5">
    <location>
        <begin position="207"/>
        <end position="365"/>
    </location>
</feature>
<dbReference type="PANTHER" id="PTHR10663:SF333">
    <property type="entry name" value="PROTEIN MON2 HOMOLOG"/>
    <property type="match status" value="1"/>
</dbReference>
<feature type="region of interest" description="Disordered" evidence="4">
    <location>
        <begin position="691"/>
        <end position="730"/>
    </location>
</feature>
<feature type="region of interest" description="Disordered" evidence="4">
    <location>
        <begin position="1549"/>
        <end position="1569"/>
    </location>
</feature>
<name>A0A074SQQ3_9AGAM</name>
<dbReference type="EMBL" id="AZST01000112">
    <property type="protein sequence ID" value="KEP52327.1"/>
    <property type="molecule type" value="Genomic_DNA"/>
</dbReference>
<dbReference type="Proteomes" id="UP000027456">
    <property type="component" value="Unassembled WGS sequence"/>
</dbReference>
<accession>A0A074SQQ3</accession>
<evidence type="ECO:0000256" key="4">
    <source>
        <dbReference type="SAM" id="MobiDB-lite"/>
    </source>
</evidence>
<dbReference type="GO" id="GO:0015031">
    <property type="term" value="P:protein transport"/>
    <property type="evidence" value="ECO:0007669"/>
    <property type="project" value="UniProtKB-KW"/>
</dbReference>
<comment type="similarity">
    <text evidence="1">Belongs to the MON2 family.</text>
</comment>
<feature type="compositionally biased region" description="Low complexity" evidence="4">
    <location>
        <begin position="710"/>
        <end position="730"/>
    </location>
</feature>
<evidence type="ECO:0000259" key="5">
    <source>
        <dbReference type="Pfam" id="PF12783"/>
    </source>
</evidence>
<reference evidence="8 9" key="1">
    <citation type="submission" date="2013-12" db="EMBL/GenBank/DDBJ databases">
        <authorList>
            <person name="Cubeta M."/>
            <person name="Pakala S."/>
            <person name="Fedorova N."/>
            <person name="Thomas E."/>
            <person name="Dean R."/>
            <person name="Jabaji S."/>
            <person name="Neate S."/>
            <person name="Toda T."/>
            <person name="Tavantzis S."/>
            <person name="Vilgalys R."/>
            <person name="Bharathan N."/>
            <person name="Pakala S."/>
            <person name="Losada L.S."/>
            <person name="Zafar N."/>
            <person name="Nierman W."/>
        </authorList>
    </citation>
    <scope>NUCLEOTIDE SEQUENCE [LARGE SCALE GENOMIC DNA]</scope>
    <source>
        <strain evidence="8 9">123E</strain>
    </source>
</reference>
<dbReference type="InterPro" id="IPR032691">
    <property type="entry name" value="Mon2/Sec7/BIG1-like_HUS"/>
</dbReference>
<dbReference type="Pfam" id="PF12783">
    <property type="entry name" value="Sec7-like_HUS"/>
    <property type="match status" value="1"/>
</dbReference>
<dbReference type="InterPro" id="IPR016024">
    <property type="entry name" value="ARM-type_fold"/>
</dbReference>
<dbReference type="SUPFAM" id="SSF48371">
    <property type="entry name" value="ARM repeat"/>
    <property type="match status" value="2"/>
</dbReference>
<dbReference type="InterPro" id="IPR032817">
    <property type="entry name" value="Mon2_C"/>
</dbReference>
<keyword evidence="9" id="KW-1185">Reference proteome</keyword>
<keyword evidence="3" id="KW-0653">Protein transport</keyword>
<evidence type="ECO:0000256" key="2">
    <source>
        <dbReference type="ARBA" id="ARBA00022448"/>
    </source>
</evidence>
<dbReference type="InterPro" id="IPR032629">
    <property type="entry name" value="DCB_dom"/>
</dbReference>
<dbReference type="OrthoDB" id="294853at2759"/>
<proteinExistence type="inferred from homology"/>
<protein>
    <submittedName>
        <fullName evidence="8">Putative MON2 peripheral membrane protein</fullName>
    </submittedName>
</protein>
<evidence type="ECO:0000259" key="7">
    <source>
        <dbReference type="Pfam" id="PF16213"/>
    </source>
</evidence>
<gene>
    <name evidence="8" type="ORF">V565_047260</name>
</gene>
<feature type="domain" description="Mon2 C-terminal" evidence="6">
    <location>
        <begin position="1068"/>
        <end position="1230"/>
    </location>
</feature>
<feature type="domain" description="Mon2/Sec7/BIG1-like dimerisation and cyclophilin-binding" evidence="7">
    <location>
        <begin position="4"/>
        <end position="175"/>
    </location>
</feature>
<feature type="domain" description="Mon2 C-terminal" evidence="6">
    <location>
        <begin position="1378"/>
        <end position="1649"/>
    </location>
</feature>
<keyword evidence="2" id="KW-0813">Transport</keyword>
<dbReference type="HOGENOM" id="CLU_001169_1_0_1"/>
<evidence type="ECO:0000256" key="3">
    <source>
        <dbReference type="ARBA" id="ARBA00022927"/>
    </source>
</evidence>
<evidence type="ECO:0000313" key="8">
    <source>
        <dbReference type="EMBL" id="KEP52327.1"/>
    </source>
</evidence>
<evidence type="ECO:0000313" key="9">
    <source>
        <dbReference type="Proteomes" id="UP000027456"/>
    </source>
</evidence>
<comment type="caution">
    <text evidence="8">The sequence shown here is derived from an EMBL/GenBank/DDBJ whole genome shotgun (WGS) entry which is preliminary data.</text>
</comment>
<evidence type="ECO:0000259" key="6">
    <source>
        <dbReference type="Pfam" id="PF16206"/>
    </source>
</evidence>
<evidence type="ECO:0000256" key="1">
    <source>
        <dbReference type="ARBA" id="ARBA00008144"/>
    </source>
</evidence>
<dbReference type="STRING" id="1423351.A0A074SQQ3"/>
<dbReference type="GO" id="GO:0005794">
    <property type="term" value="C:Golgi apparatus"/>
    <property type="evidence" value="ECO:0007669"/>
    <property type="project" value="UniProtKB-ARBA"/>
</dbReference>
<organism evidence="8 9">
    <name type="scientific">Rhizoctonia solani 123E</name>
    <dbReference type="NCBI Taxonomy" id="1423351"/>
    <lineage>
        <taxon>Eukaryota</taxon>
        <taxon>Fungi</taxon>
        <taxon>Dikarya</taxon>
        <taxon>Basidiomycota</taxon>
        <taxon>Agaricomycotina</taxon>
        <taxon>Agaricomycetes</taxon>
        <taxon>Cantharellales</taxon>
        <taxon>Ceratobasidiaceae</taxon>
        <taxon>Rhizoctonia</taxon>
    </lineage>
</organism>
<dbReference type="PANTHER" id="PTHR10663">
    <property type="entry name" value="GUANYL-NUCLEOTIDE EXCHANGE FACTOR"/>
    <property type="match status" value="1"/>
</dbReference>
<dbReference type="Pfam" id="PF16206">
    <property type="entry name" value="Mon2_C"/>
    <property type="match status" value="2"/>
</dbReference>
<dbReference type="Pfam" id="PF16213">
    <property type="entry name" value="DCB"/>
    <property type="match status" value="1"/>
</dbReference>
<sequence>MSSLSFLVTELQGLASETRRKHPEIREAAERSLTILRASPDTAIHVLHHGGAQADEVLKPIFMGCATRNSKVVAISIGSFQRLISMRAVPQSSVPSIISVLSDSVSQGVDIQLKILQTLLSLLTNFPDIHDGLLADALLLCFRLQDSRIAVVSSTAAATLRQLVMFIFDKVVVEQGQRSPTDIPEDQPPTKLAQFPDGSSAHLAPSAHDAFAIFQDLCLLANSERPLYLQLEALPKTFSLELIESVLTNYYELFQNRPELLMLLRHHLSPLLLKSLSDRPHFPLTLRSTRVVFLLLKQFSVELETESEVFLMLFIKVVSGDSDSGEAPRPHWMRVLAMEIVRGLCSDEELMRGIWERYDSRGSESSVVFSALITALRRLATEKPGLLGVSSHMGGIGVSTRDAAAEIAGSSSVYGGNVGLVAGMVANAATTTISGVVGMMASGPGLSVSGSSMKLQCIDQLDKADSPIIPETYIYLLSLQCFVSLADSLTTSTLQQYTTIVLQRPRAAGEAIIRAPPALDLSVLTEADADTQQLKSSYSMLESGWPGLLAALSFFITTNLSEELFADVLLSMQNLTNATGALGLTVPRDAFMTSLSRFAVPSKVVSSLESYVEPSTPRTAGVADSMGLTALSGGPAAPPGLSDRNLACLKTFISITLFLAGSLGASWFDVIELLQNADYVLTAKGARSMSTAGKRSSMIGNPAMGSKLRPTGASPVTPTPSTTNSTPRHPLFVDLEPETILTTIEKIFDASKSLEDSAFGDFIHALCKLSAAMVGMQSDAVQIEITDDPKSSSTMLQAISSSDNLQRRRASGIHVTRTLRTGDYGIAKLGVVALLNVHRLAYRDPEVAWNTITKHLLSVIGKGVAPPGIRMQAAEVLDEVLTVVPRNLSSAGELQPQVQNRVLDALSAQVMLEGFSSTVIDIRKLGLETLHTILQFSGHTLVTGWDTIFAMLGNVCKPIALLSIAPADDVVSIKSPVSSVPSTPRQFKPPPLQPKNNSVLVRIAFQSMTLMCDNLDALSPEHLRQCITTLGLFGRQPDTNIALTAAESLLWSVSDSVQAKRSDPDKEEAYSQLWMFLLLELLGLCSDSRPEVRNGSIQTLFRTLQFYGATLSAETWNECMWKIVFPLMSTLTTAVGQALAMLSPDVPPGTNYSAPASKTWYETKTLAFQSIASILNDFLVTKIMHLEDYDRGWARLLEIVTESVLVDDRVTSTAALRCLEKGLMSMNTAEGKTVEAANNSKEQTWLACDTIGLAIEKHAPSEPAFTQECLQAFVDVIKVLHASSNSHWNLERFRRCLAILKSIIAYPNSPDYRPDIDGLTPVQSAVLDTVLNFDLELSGLSSIVLTDLSEFATLAFLAAFDVPDANPSGDARRPPRRVSYIALAKRVMPVVVDIYSRFKAIADIYEDGTLDHILSAYSIPIKLKYDCPAPSKFGNDPPLWKTATTCVLQVIKDSTLELPKLDAVVSNPRIEAIWRQIVDVFRGGLLADCSAAESLPLDVQDAEENFDLALLSSLEVDVVPHLGGTRVPDYVITQFARILHAASALHVGGPGPKSNAGSESWEDEDATTESMRSVPRERFAYWAFDLLTLVCAVVETDRESERRRVATLCLPLFLERCEGVLVKYVRDEAIRGNVPFPRVREEEVLYVLRLLLKHQLWSGSLWAAYSDSSSKYAGSQPPIDLTLSPGLLVADAARRSPRAHLHKLFHVLVDISALDAATKIVGESDNGERTSARELAKQCLRVVGTELGAGVQRSNNSVRLNKN</sequence>